<keyword evidence="3 4" id="KW-0408">Iron</keyword>
<gene>
    <name evidence="6" type="ORF">AX774_g7237</name>
</gene>
<dbReference type="GO" id="GO:0019441">
    <property type="term" value="P:L-tryptophan catabolic process to kynurenine"/>
    <property type="evidence" value="ECO:0007669"/>
    <property type="project" value="InterPro"/>
</dbReference>
<dbReference type="Proteomes" id="UP000188320">
    <property type="component" value="Unassembled WGS sequence"/>
</dbReference>
<comment type="similarity">
    <text evidence="1">Belongs to the indoleamine 2,3-dioxygenase family.</text>
</comment>
<keyword evidence="6" id="KW-0560">Oxidoreductase</keyword>
<dbReference type="InterPro" id="IPR037217">
    <property type="entry name" value="Trp/Indoleamine_2_3_dOase-like"/>
</dbReference>
<dbReference type="InterPro" id="IPR000898">
    <property type="entry name" value="Indolamine_dOase"/>
</dbReference>
<comment type="caution">
    <text evidence="6">The sequence shown here is derived from an EMBL/GenBank/DDBJ whole genome shotgun (WGS) entry which is preliminary data.</text>
</comment>
<keyword evidence="6" id="KW-0223">Dioxygenase</keyword>
<dbReference type="PANTHER" id="PTHR28657">
    <property type="entry name" value="INDOLEAMINE 2,3-DIOXYGENASE"/>
    <property type="match status" value="1"/>
</dbReference>
<dbReference type="Pfam" id="PF01231">
    <property type="entry name" value="IDO"/>
    <property type="match status" value="1"/>
</dbReference>
<evidence type="ECO:0000313" key="6">
    <source>
        <dbReference type="EMBL" id="OMH79356.1"/>
    </source>
</evidence>
<dbReference type="GO" id="GO:0033754">
    <property type="term" value="F:indoleamine 2,3-dioxygenase activity"/>
    <property type="evidence" value="ECO:0007669"/>
    <property type="project" value="TreeGrafter"/>
</dbReference>
<dbReference type="AlphaFoldDB" id="A0A1R1PEG9"/>
<accession>A0A1R1PEG9</accession>
<feature type="region of interest" description="Disordered" evidence="5">
    <location>
        <begin position="443"/>
        <end position="481"/>
    </location>
</feature>
<dbReference type="GO" id="GO:0020037">
    <property type="term" value="F:heme binding"/>
    <property type="evidence" value="ECO:0007669"/>
    <property type="project" value="InterPro"/>
</dbReference>
<dbReference type="EMBL" id="LSSK01001576">
    <property type="protein sequence ID" value="OMH79356.1"/>
    <property type="molecule type" value="Genomic_DNA"/>
</dbReference>
<organism evidence="6 7">
    <name type="scientific">Zancudomyces culisetae</name>
    <name type="common">Gut fungus</name>
    <name type="synonym">Smittium culisetae</name>
    <dbReference type="NCBI Taxonomy" id="1213189"/>
    <lineage>
        <taxon>Eukaryota</taxon>
        <taxon>Fungi</taxon>
        <taxon>Fungi incertae sedis</taxon>
        <taxon>Zoopagomycota</taxon>
        <taxon>Kickxellomycotina</taxon>
        <taxon>Harpellomycetes</taxon>
        <taxon>Harpellales</taxon>
        <taxon>Legeriomycetaceae</taxon>
        <taxon>Zancudomyces</taxon>
    </lineage>
</organism>
<dbReference type="GO" id="GO:0046872">
    <property type="term" value="F:metal ion binding"/>
    <property type="evidence" value="ECO:0007669"/>
    <property type="project" value="UniProtKB-KW"/>
</dbReference>
<dbReference type="OrthoDB" id="540174at2759"/>
<sequence>MSATNETIDWSFLPKTLDQYEVNLESGFIPAEEPLSRLPNPYYEPWEELASNISQYLLAKVLRDKVKSMPVLTIEKLATRREEHRAYVVLCFLSHAYVWGLNQKAEQFLPASLAVPWWNISKKLRIKPVFTNAASVVWNWNLIDKNRPIGLDNLKHGMLFTGSFDEAWFFLVTVAMDAKSGAILRNIGKIINDISKGDVSAVTSGLEKLSTHINDLRLLLARMFENCDPYVFYWRMRQYMAGWKNMKEAGLEHGVKYEGVMDEADGTQSEYQEFYGGNAAQSSTIQLIDIALGVHHYPINVGVENGATDGNKAQNIDTMKAEMKAKYPKPPGNPFLMEMRDYMPGTHKDLLEDMGKVCHIREFVLINTDGVSRIDYEKFQAEIERVSADDISLKNISGDDLKLKNGLLKAYNKCISNLKVFRDYHMIIVKKYIVNQAKGHSFMGSNAPDTTPTPPKSATSSPVQDKAQTIGNASGGAVSGADSKVAGPKSVVAAHTNGIKPGKLARFVEEGDVIKGTGGTDPIEFLTHIKNETRDSRI</sequence>
<dbReference type="GO" id="GO:0034354">
    <property type="term" value="P:'de novo' NAD+ biosynthetic process from L-tryptophan"/>
    <property type="evidence" value="ECO:0007669"/>
    <property type="project" value="TreeGrafter"/>
</dbReference>
<evidence type="ECO:0000313" key="7">
    <source>
        <dbReference type="Proteomes" id="UP000188320"/>
    </source>
</evidence>
<evidence type="ECO:0000256" key="4">
    <source>
        <dbReference type="PIRSR" id="PIRSR600898-1"/>
    </source>
</evidence>
<dbReference type="SUPFAM" id="SSF140959">
    <property type="entry name" value="Indolic compounds 2,3-dioxygenase-like"/>
    <property type="match status" value="1"/>
</dbReference>
<dbReference type="GO" id="GO:0005737">
    <property type="term" value="C:cytoplasm"/>
    <property type="evidence" value="ECO:0007669"/>
    <property type="project" value="TreeGrafter"/>
</dbReference>
<reference evidence="7" key="1">
    <citation type="submission" date="2017-01" db="EMBL/GenBank/DDBJ databases">
        <authorList>
            <person name="Wang Y."/>
            <person name="White M."/>
            <person name="Kvist S."/>
            <person name="Moncalvo J.-M."/>
        </authorList>
    </citation>
    <scope>NUCLEOTIDE SEQUENCE [LARGE SCALE GENOMIC DNA]</scope>
    <source>
        <strain evidence="7">COL-18-3</strain>
    </source>
</reference>
<proteinExistence type="inferred from homology"/>
<evidence type="ECO:0000256" key="3">
    <source>
        <dbReference type="ARBA" id="ARBA00023004"/>
    </source>
</evidence>
<dbReference type="Gene3D" id="1.20.58.480">
    <property type="match status" value="1"/>
</dbReference>
<keyword evidence="4" id="KW-0349">Heme</keyword>
<name>A0A1R1PEG9_ZANCU</name>
<keyword evidence="2 4" id="KW-0479">Metal-binding</keyword>
<keyword evidence="7" id="KW-1185">Reference proteome</keyword>
<feature type="binding site" description="proximal binding residue" evidence="4">
    <location>
        <position position="425"/>
    </location>
    <ligand>
        <name>heme b</name>
        <dbReference type="ChEBI" id="CHEBI:60344"/>
    </ligand>
    <ligandPart>
        <name>Fe</name>
        <dbReference type="ChEBI" id="CHEBI:18248"/>
    </ligandPart>
</feature>
<evidence type="ECO:0000256" key="5">
    <source>
        <dbReference type="SAM" id="MobiDB-lite"/>
    </source>
</evidence>
<evidence type="ECO:0000256" key="2">
    <source>
        <dbReference type="ARBA" id="ARBA00022723"/>
    </source>
</evidence>
<dbReference type="PANTHER" id="PTHR28657:SF5">
    <property type="entry name" value="INDOLEAMINE 2,3-DIOXYGENASE"/>
    <property type="match status" value="1"/>
</dbReference>
<protein>
    <submittedName>
        <fullName evidence="6">Indoleamine 2,3-dioxygenase</fullName>
    </submittedName>
</protein>
<evidence type="ECO:0000256" key="1">
    <source>
        <dbReference type="ARBA" id="ARBA00007119"/>
    </source>
</evidence>